<organism evidence="1 2">
    <name type="scientific">Bacteroides clarus YIT 12056</name>
    <dbReference type="NCBI Taxonomy" id="762984"/>
    <lineage>
        <taxon>Bacteria</taxon>
        <taxon>Pseudomonadati</taxon>
        <taxon>Bacteroidota</taxon>
        <taxon>Bacteroidia</taxon>
        <taxon>Bacteroidales</taxon>
        <taxon>Bacteroidaceae</taxon>
        <taxon>Bacteroides</taxon>
    </lineage>
</organism>
<sequence length="49" mass="5729">MQSFAFILNPIAVNNKAFIPRFPYFCNRIGEAKISKFILYRFRLAVSSK</sequence>
<proteinExistence type="predicted"/>
<gene>
    <name evidence="1" type="ORF">HMPREF9445_02333</name>
</gene>
<protein>
    <submittedName>
        <fullName evidence="1">Uncharacterized protein</fullName>
    </submittedName>
</protein>
<name>A0ABN0CLX6_9BACE</name>
<keyword evidence="2" id="KW-1185">Reference proteome</keyword>
<comment type="caution">
    <text evidence="1">The sequence shown here is derived from an EMBL/GenBank/DDBJ whole genome shotgun (WGS) entry which is preliminary data.</text>
</comment>
<evidence type="ECO:0000313" key="1">
    <source>
        <dbReference type="EMBL" id="EGF50739.1"/>
    </source>
</evidence>
<accession>A0ABN0CLX6</accession>
<evidence type="ECO:0000313" key="2">
    <source>
        <dbReference type="Proteomes" id="UP000010321"/>
    </source>
</evidence>
<reference evidence="1 2" key="1">
    <citation type="submission" date="2011-02" db="EMBL/GenBank/DDBJ databases">
        <authorList>
            <person name="Weinstock G."/>
            <person name="Sodergren E."/>
            <person name="Clifton S."/>
            <person name="Fulton L."/>
            <person name="Fulton B."/>
            <person name="Courtney L."/>
            <person name="Fronick C."/>
            <person name="Harrison M."/>
            <person name="Strong C."/>
            <person name="Farmer C."/>
            <person name="Delahaunty K."/>
            <person name="Markovic C."/>
            <person name="Hall O."/>
            <person name="Minx P."/>
            <person name="Tomlinson C."/>
            <person name="Mitreva M."/>
            <person name="Hou S."/>
            <person name="Chen J."/>
            <person name="Wollam A."/>
            <person name="Pepin K.H."/>
            <person name="Johnson M."/>
            <person name="Bhonagiri V."/>
            <person name="Zhang X."/>
            <person name="Suruliraj S."/>
            <person name="Warren W."/>
            <person name="Chinwalla A."/>
            <person name="Mardis E.R."/>
            <person name="Wilson R.K."/>
        </authorList>
    </citation>
    <scope>NUCLEOTIDE SEQUENCE [LARGE SCALE GENOMIC DNA]</scope>
    <source>
        <strain evidence="1 2">YIT 12056</strain>
    </source>
</reference>
<dbReference type="Proteomes" id="UP000010321">
    <property type="component" value="Unassembled WGS sequence"/>
</dbReference>
<dbReference type="EMBL" id="AFBM01000028">
    <property type="protein sequence ID" value="EGF50739.1"/>
    <property type="molecule type" value="Genomic_DNA"/>
</dbReference>